<feature type="repeat" description="ANK" evidence="3">
    <location>
        <begin position="61"/>
        <end position="93"/>
    </location>
</feature>
<keyword evidence="1" id="KW-0677">Repeat</keyword>
<dbReference type="Proteomes" id="UP001500102">
    <property type="component" value="Unassembled WGS sequence"/>
</dbReference>
<feature type="region of interest" description="Disordered" evidence="4">
    <location>
        <begin position="1"/>
        <end position="23"/>
    </location>
</feature>
<proteinExistence type="predicted"/>
<feature type="compositionally biased region" description="Polar residues" evidence="4">
    <location>
        <begin position="1"/>
        <end position="20"/>
    </location>
</feature>
<evidence type="ECO:0000313" key="5">
    <source>
        <dbReference type="EMBL" id="GAA2127970.1"/>
    </source>
</evidence>
<evidence type="ECO:0000256" key="1">
    <source>
        <dbReference type="ARBA" id="ARBA00022737"/>
    </source>
</evidence>
<evidence type="ECO:0000256" key="2">
    <source>
        <dbReference type="ARBA" id="ARBA00023043"/>
    </source>
</evidence>
<dbReference type="RefSeq" id="WP_344362079.1">
    <property type="nucleotide sequence ID" value="NZ_BAAAQB010000008.1"/>
</dbReference>
<dbReference type="SUPFAM" id="SSF48403">
    <property type="entry name" value="Ankyrin repeat"/>
    <property type="match status" value="1"/>
</dbReference>
<protein>
    <submittedName>
        <fullName evidence="5">Ankyrin repeat domain-containing protein</fullName>
    </submittedName>
</protein>
<evidence type="ECO:0000256" key="4">
    <source>
        <dbReference type="SAM" id="MobiDB-lite"/>
    </source>
</evidence>
<accession>A0ABP5K6K7</accession>
<organism evidence="5 6">
    <name type="scientific">Arthrobacter humicola</name>
    <dbReference type="NCBI Taxonomy" id="409291"/>
    <lineage>
        <taxon>Bacteria</taxon>
        <taxon>Bacillati</taxon>
        <taxon>Actinomycetota</taxon>
        <taxon>Actinomycetes</taxon>
        <taxon>Micrococcales</taxon>
        <taxon>Micrococcaceae</taxon>
        <taxon>Arthrobacter</taxon>
    </lineage>
</organism>
<gene>
    <name evidence="5" type="ORF">GCM10009825_06780</name>
</gene>
<sequence length="145" mass="14518">MSAESPLNGSAQNGSAPNESASDDETLALAHTLFDAAREGNSGVLGAYLAAGAPATLTNASGDSLVMLAAYHGHAATVRLILEHGGDANTPNDRGQTPLAGAVFKGYTDVARELLEAGADPDAGTPSARAAAQMFARTDILALLG</sequence>
<dbReference type="Gene3D" id="1.25.40.20">
    <property type="entry name" value="Ankyrin repeat-containing domain"/>
    <property type="match status" value="1"/>
</dbReference>
<evidence type="ECO:0000313" key="6">
    <source>
        <dbReference type="Proteomes" id="UP001500102"/>
    </source>
</evidence>
<name>A0ABP5K6K7_9MICC</name>
<keyword evidence="6" id="KW-1185">Reference proteome</keyword>
<dbReference type="PANTHER" id="PTHR24171">
    <property type="entry name" value="ANKYRIN REPEAT DOMAIN-CONTAINING PROTEIN 39-RELATED"/>
    <property type="match status" value="1"/>
</dbReference>
<dbReference type="Pfam" id="PF12796">
    <property type="entry name" value="Ank_2"/>
    <property type="match status" value="1"/>
</dbReference>
<dbReference type="SMART" id="SM00248">
    <property type="entry name" value="ANK"/>
    <property type="match status" value="2"/>
</dbReference>
<keyword evidence="2 3" id="KW-0040">ANK repeat</keyword>
<evidence type="ECO:0000256" key="3">
    <source>
        <dbReference type="PROSITE-ProRule" id="PRU00023"/>
    </source>
</evidence>
<dbReference type="EMBL" id="BAAAQB010000008">
    <property type="protein sequence ID" value="GAA2127970.1"/>
    <property type="molecule type" value="Genomic_DNA"/>
</dbReference>
<dbReference type="PROSITE" id="PS50088">
    <property type="entry name" value="ANK_REPEAT"/>
    <property type="match status" value="2"/>
</dbReference>
<dbReference type="InterPro" id="IPR036770">
    <property type="entry name" value="Ankyrin_rpt-contain_sf"/>
</dbReference>
<reference evidence="6" key="1">
    <citation type="journal article" date="2019" name="Int. J. Syst. Evol. Microbiol.">
        <title>The Global Catalogue of Microorganisms (GCM) 10K type strain sequencing project: providing services to taxonomists for standard genome sequencing and annotation.</title>
        <authorList>
            <consortium name="The Broad Institute Genomics Platform"/>
            <consortium name="The Broad Institute Genome Sequencing Center for Infectious Disease"/>
            <person name="Wu L."/>
            <person name="Ma J."/>
        </authorList>
    </citation>
    <scope>NUCLEOTIDE SEQUENCE [LARGE SCALE GENOMIC DNA]</scope>
    <source>
        <strain evidence="6">JCM 15921</strain>
    </source>
</reference>
<feature type="repeat" description="ANK" evidence="3">
    <location>
        <begin position="94"/>
        <end position="126"/>
    </location>
</feature>
<comment type="caution">
    <text evidence="5">The sequence shown here is derived from an EMBL/GenBank/DDBJ whole genome shotgun (WGS) entry which is preliminary data.</text>
</comment>
<dbReference type="PROSITE" id="PS50297">
    <property type="entry name" value="ANK_REP_REGION"/>
    <property type="match status" value="2"/>
</dbReference>
<dbReference type="InterPro" id="IPR002110">
    <property type="entry name" value="Ankyrin_rpt"/>
</dbReference>